<dbReference type="InterPro" id="IPR005149">
    <property type="entry name" value="Tscrpt_reg_PadR_N"/>
</dbReference>
<evidence type="ECO:0000259" key="1">
    <source>
        <dbReference type="Pfam" id="PF03551"/>
    </source>
</evidence>
<dbReference type="InterPro" id="IPR018309">
    <property type="entry name" value="Tscrpt_reg_PadR_C"/>
</dbReference>
<dbReference type="Gene3D" id="6.10.140.190">
    <property type="match status" value="1"/>
</dbReference>
<organism evidence="3 4">
    <name type="scientific">Nocardioides marinus</name>
    <dbReference type="NCBI Taxonomy" id="374514"/>
    <lineage>
        <taxon>Bacteria</taxon>
        <taxon>Bacillati</taxon>
        <taxon>Actinomycetota</taxon>
        <taxon>Actinomycetes</taxon>
        <taxon>Propionibacteriales</taxon>
        <taxon>Nocardioidaceae</taxon>
        <taxon>Nocardioides</taxon>
    </lineage>
</organism>
<reference evidence="3 4" key="1">
    <citation type="submission" date="2020-07" db="EMBL/GenBank/DDBJ databases">
        <title>Sequencing the genomes of 1000 actinobacteria strains.</title>
        <authorList>
            <person name="Klenk H.-P."/>
        </authorList>
    </citation>
    <scope>NUCLEOTIDE SEQUENCE [LARGE SCALE GENOMIC DNA]</scope>
    <source>
        <strain evidence="3 4">DSM 18248</strain>
    </source>
</reference>
<dbReference type="EMBL" id="JACBZI010000001">
    <property type="protein sequence ID" value="NYI11832.1"/>
    <property type="molecule type" value="Genomic_DNA"/>
</dbReference>
<dbReference type="AlphaFoldDB" id="A0A7Y9YIE1"/>
<evidence type="ECO:0000313" key="3">
    <source>
        <dbReference type="EMBL" id="NYI11832.1"/>
    </source>
</evidence>
<dbReference type="Proteomes" id="UP000537326">
    <property type="component" value="Unassembled WGS sequence"/>
</dbReference>
<dbReference type="GO" id="GO:0003677">
    <property type="term" value="F:DNA binding"/>
    <property type="evidence" value="ECO:0007669"/>
    <property type="project" value="UniProtKB-KW"/>
</dbReference>
<comment type="caution">
    <text evidence="3">The sequence shown here is derived from an EMBL/GenBank/DDBJ whole genome shotgun (WGS) entry which is preliminary data.</text>
</comment>
<evidence type="ECO:0000259" key="2">
    <source>
        <dbReference type="Pfam" id="PF10400"/>
    </source>
</evidence>
<feature type="domain" description="Transcription regulator PadR N-terminal" evidence="1">
    <location>
        <begin position="15"/>
        <end position="87"/>
    </location>
</feature>
<dbReference type="InterPro" id="IPR036388">
    <property type="entry name" value="WH-like_DNA-bd_sf"/>
</dbReference>
<protein>
    <submittedName>
        <fullName evidence="3">DNA-binding PadR family transcriptional regulator</fullName>
    </submittedName>
</protein>
<keyword evidence="4" id="KW-1185">Reference proteome</keyword>
<dbReference type="PANTHER" id="PTHR43252">
    <property type="entry name" value="TRANSCRIPTIONAL REGULATOR YQJI"/>
    <property type="match status" value="1"/>
</dbReference>
<dbReference type="Gene3D" id="1.10.10.10">
    <property type="entry name" value="Winged helix-like DNA-binding domain superfamily/Winged helix DNA-binding domain"/>
    <property type="match status" value="1"/>
</dbReference>
<dbReference type="Pfam" id="PF03551">
    <property type="entry name" value="PadR"/>
    <property type="match status" value="1"/>
</dbReference>
<dbReference type="PANTHER" id="PTHR43252:SF4">
    <property type="entry name" value="TRANSCRIPTIONAL REGULATORY PROTEIN"/>
    <property type="match status" value="1"/>
</dbReference>
<feature type="domain" description="Transcription regulator PadR C-terminal" evidence="2">
    <location>
        <begin position="101"/>
        <end position="181"/>
    </location>
</feature>
<dbReference type="Pfam" id="PF10400">
    <property type="entry name" value="Vir_act_alpha_C"/>
    <property type="match status" value="1"/>
</dbReference>
<dbReference type="SUPFAM" id="SSF46785">
    <property type="entry name" value="Winged helix' DNA-binding domain"/>
    <property type="match status" value="1"/>
</dbReference>
<sequence>MTTREPARPVTGYAVLGLLSLRPWTTYELAQQVRRSLHWFWTRAERRIYEEPKRLVDHGWVEAVEGWTGRRRHTTYAITEAGREALAAWLGTPAQVRTVEDEAMLRVFFADGGTLDQLRARLDELAEVTRERLEELATMTEQLLVDGGAFPDRLHLQALALRRHVDQEVDTLAWATWARRQTERWSSTTDPVGWDARRVLREVLTDARG</sequence>
<accession>A0A7Y9YIE1</accession>
<dbReference type="RefSeq" id="WP_179532464.1">
    <property type="nucleotide sequence ID" value="NZ_BAAAPP010000019.1"/>
</dbReference>
<dbReference type="InterPro" id="IPR036390">
    <property type="entry name" value="WH_DNA-bd_sf"/>
</dbReference>
<gene>
    <name evidence="3" type="ORF">BKA05_003347</name>
</gene>
<name>A0A7Y9YIE1_9ACTN</name>
<keyword evidence="3" id="KW-0238">DNA-binding</keyword>
<proteinExistence type="predicted"/>
<evidence type="ECO:0000313" key="4">
    <source>
        <dbReference type="Proteomes" id="UP000537326"/>
    </source>
</evidence>